<name>A0ABD0WDW6_UMBPY</name>
<organism evidence="1 2">
    <name type="scientific">Umbra pygmaea</name>
    <name type="common">Eastern mudminnow</name>
    <dbReference type="NCBI Taxonomy" id="75934"/>
    <lineage>
        <taxon>Eukaryota</taxon>
        <taxon>Metazoa</taxon>
        <taxon>Chordata</taxon>
        <taxon>Craniata</taxon>
        <taxon>Vertebrata</taxon>
        <taxon>Euteleostomi</taxon>
        <taxon>Actinopterygii</taxon>
        <taxon>Neopterygii</taxon>
        <taxon>Teleostei</taxon>
        <taxon>Protacanthopterygii</taxon>
        <taxon>Esociformes</taxon>
        <taxon>Umbridae</taxon>
        <taxon>Umbra</taxon>
    </lineage>
</organism>
<dbReference type="AlphaFoldDB" id="A0ABD0WDW6"/>
<comment type="caution">
    <text evidence="1">The sequence shown here is derived from an EMBL/GenBank/DDBJ whole genome shotgun (WGS) entry which is preliminary data.</text>
</comment>
<protein>
    <submittedName>
        <fullName evidence="1">Uncharacterized protein</fullName>
    </submittedName>
</protein>
<keyword evidence="2" id="KW-1185">Reference proteome</keyword>
<dbReference type="EMBL" id="JAGEUA010000007">
    <property type="protein sequence ID" value="KAL0969256.1"/>
    <property type="molecule type" value="Genomic_DNA"/>
</dbReference>
<evidence type="ECO:0000313" key="1">
    <source>
        <dbReference type="EMBL" id="KAL0969256.1"/>
    </source>
</evidence>
<gene>
    <name evidence="1" type="ORF">UPYG_G00224590</name>
</gene>
<sequence>MSEGPGGLDTPGDLSTTREGYMAFTRGIPTPANTHACLKGPARYHETTLTVLIKALPMGNVIHCKQPQCLLPWSEIKKYSC</sequence>
<proteinExistence type="predicted"/>
<accession>A0ABD0WDW6</accession>
<dbReference type="Proteomes" id="UP001557470">
    <property type="component" value="Unassembled WGS sequence"/>
</dbReference>
<reference evidence="1 2" key="1">
    <citation type="submission" date="2024-06" db="EMBL/GenBank/DDBJ databases">
        <authorList>
            <person name="Pan Q."/>
            <person name="Wen M."/>
            <person name="Jouanno E."/>
            <person name="Zahm M."/>
            <person name="Klopp C."/>
            <person name="Cabau C."/>
            <person name="Louis A."/>
            <person name="Berthelot C."/>
            <person name="Parey E."/>
            <person name="Roest Crollius H."/>
            <person name="Montfort J."/>
            <person name="Robinson-Rechavi M."/>
            <person name="Bouchez O."/>
            <person name="Lampietro C."/>
            <person name="Lopez Roques C."/>
            <person name="Donnadieu C."/>
            <person name="Postlethwait J."/>
            <person name="Bobe J."/>
            <person name="Verreycken H."/>
            <person name="Guiguen Y."/>
        </authorList>
    </citation>
    <scope>NUCLEOTIDE SEQUENCE [LARGE SCALE GENOMIC DNA]</scope>
    <source>
        <strain evidence="1">Up_M1</strain>
        <tissue evidence="1">Testis</tissue>
    </source>
</reference>
<evidence type="ECO:0000313" key="2">
    <source>
        <dbReference type="Proteomes" id="UP001557470"/>
    </source>
</evidence>